<name>A0A7X6ICN6_9BACT</name>
<dbReference type="SUPFAM" id="SSF54523">
    <property type="entry name" value="Pili subunits"/>
    <property type="match status" value="1"/>
</dbReference>
<keyword evidence="1" id="KW-0812">Transmembrane</keyword>
<proteinExistence type="predicted"/>
<dbReference type="Gene3D" id="3.30.700.10">
    <property type="entry name" value="Glycoprotein, Type 4 Pilin"/>
    <property type="match status" value="1"/>
</dbReference>
<dbReference type="NCBIfam" id="TIGR02532">
    <property type="entry name" value="IV_pilin_GFxxxE"/>
    <property type="match status" value="1"/>
</dbReference>
<dbReference type="InterPro" id="IPR012902">
    <property type="entry name" value="N_methyl_site"/>
</dbReference>
<accession>A0A7X6ICN6</accession>
<evidence type="ECO:0000313" key="3">
    <source>
        <dbReference type="Proteomes" id="UP000534783"/>
    </source>
</evidence>
<dbReference type="Pfam" id="PF07963">
    <property type="entry name" value="N_methyl"/>
    <property type="match status" value="1"/>
</dbReference>
<feature type="transmembrane region" description="Helical" evidence="1">
    <location>
        <begin position="41"/>
        <end position="63"/>
    </location>
</feature>
<dbReference type="EMBL" id="VTOW01000004">
    <property type="protein sequence ID" value="NKE72726.1"/>
    <property type="molecule type" value="Genomic_DNA"/>
</dbReference>
<keyword evidence="1" id="KW-0472">Membrane</keyword>
<dbReference type="InterPro" id="IPR045584">
    <property type="entry name" value="Pilin-like"/>
</dbReference>
<organism evidence="2 3">
    <name type="scientific">Candidatus Manganitrophus noduliformans</name>
    <dbReference type="NCBI Taxonomy" id="2606439"/>
    <lineage>
        <taxon>Bacteria</taxon>
        <taxon>Pseudomonadati</taxon>
        <taxon>Nitrospirota</taxon>
        <taxon>Nitrospiria</taxon>
        <taxon>Candidatus Troglogloeales</taxon>
        <taxon>Candidatus Manganitrophaceae</taxon>
        <taxon>Candidatus Manganitrophus</taxon>
    </lineage>
</organism>
<comment type="caution">
    <text evidence="2">The sequence shown here is derived from an EMBL/GenBank/DDBJ whole genome shotgun (WGS) entry which is preliminary data.</text>
</comment>
<protein>
    <submittedName>
        <fullName evidence="2">Prepilin-type N-terminal cleavage/methylation domain-containing protein</fullName>
    </submittedName>
</protein>
<evidence type="ECO:0000313" key="2">
    <source>
        <dbReference type="EMBL" id="NKE72726.1"/>
    </source>
</evidence>
<dbReference type="Proteomes" id="UP000534783">
    <property type="component" value="Unassembled WGS sequence"/>
</dbReference>
<keyword evidence="3" id="KW-1185">Reference proteome</keyword>
<dbReference type="AlphaFoldDB" id="A0A7X6ICN6"/>
<dbReference type="PROSITE" id="PS00409">
    <property type="entry name" value="PROKAR_NTER_METHYL"/>
    <property type="match status" value="1"/>
</dbReference>
<evidence type="ECO:0000256" key="1">
    <source>
        <dbReference type="SAM" id="Phobius"/>
    </source>
</evidence>
<keyword evidence="1" id="KW-1133">Transmembrane helix</keyword>
<sequence>MKDRLPDGKTGATPRPSGKVVPVPGFNFANRAARGEAGFTLVELVLVIVLLGIVSAVAAVPLMEGARIFTSGEVRADLNNQGRLAVERMAREIRMARSRTAADLPGCCNAGTLSFVDLNGSAIAYTTAAGNTITRNGTALAAGDTVVLNFSYFQQDGSTPATLATQVWSIQIDLTVTKNSESQAYRVRVHPRNFV</sequence>
<gene>
    <name evidence="2" type="ORF">MNODULE_18405</name>
</gene>
<reference evidence="2 3" key="1">
    <citation type="journal article" date="2020" name="Nature">
        <title>Bacterial chemolithoautotrophy via manganese oxidation.</title>
        <authorList>
            <person name="Yu H."/>
            <person name="Leadbetter J.R."/>
        </authorList>
    </citation>
    <scope>NUCLEOTIDE SEQUENCE [LARGE SCALE GENOMIC DNA]</scope>
    <source>
        <strain evidence="2 3">Mn-1</strain>
    </source>
</reference>
<dbReference type="RefSeq" id="WP_168062670.1">
    <property type="nucleotide sequence ID" value="NZ_VTOW01000004.1"/>
</dbReference>